<name>A0A9P5KY50_PENCR</name>
<comment type="caution">
    <text evidence="1">The sequence shown here is derived from an EMBL/GenBank/DDBJ whole genome shotgun (WGS) entry which is preliminary data.</text>
</comment>
<proteinExistence type="predicted"/>
<gene>
    <name evidence="1" type="ORF">PCG10_005943</name>
</gene>
<reference evidence="1" key="1">
    <citation type="submission" date="2020-02" db="EMBL/GenBank/DDBJ databases">
        <authorList>
            <person name="Lichtner F.J."/>
        </authorList>
    </citation>
    <scope>NUCLEOTIDE SEQUENCE</scope>
    <source>
        <strain evidence="1">G10</strain>
    </source>
</reference>
<accession>A0A9P5KY50</accession>
<evidence type="ECO:0000313" key="1">
    <source>
        <dbReference type="EMBL" id="KAF7524250.1"/>
    </source>
</evidence>
<organism evidence="1 2">
    <name type="scientific">Penicillium crustosum</name>
    <name type="common">Blue mold fungus</name>
    <dbReference type="NCBI Taxonomy" id="36656"/>
    <lineage>
        <taxon>Eukaryota</taxon>
        <taxon>Fungi</taxon>
        <taxon>Dikarya</taxon>
        <taxon>Ascomycota</taxon>
        <taxon>Pezizomycotina</taxon>
        <taxon>Eurotiomycetes</taxon>
        <taxon>Eurotiomycetidae</taxon>
        <taxon>Eurotiales</taxon>
        <taxon>Aspergillaceae</taxon>
        <taxon>Penicillium</taxon>
    </lineage>
</organism>
<keyword evidence="2" id="KW-1185">Reference proteome</keyword>
<sequence length="91" mass="10143">MTDTPIKVARRTYGTNRFFASAKFLTAESSAAFVRFFKFQHTTNGETSSAPKTGILVPGRSVLTWRLRRGSVCAQGLSRCARDLPRPKQYA</sequence>
<dbReference type="EMBL" id="JAAOZQ010000038">
    <property type="protein sequence ID" value="KAF7524250.1"/>
    <property type="molecule type" value="Genomic_DNA"/>
</dbReference>
<dbReference type="Proteomes" id="UP000701341">
    <property type="component" value="Unassembled WGS sequence"/>
</dbReference>
<dbReference type="AlphaFoldDB" id="A0A9P5KY50"/>
<evidence type="ECO:0000313" key="2">
    <source>
        <dbReference type="Proteomes" id="UP000701341"/>
    </source>
</evidence>
<protein>
    <submittedName>
        <fullName evidence="1">Uncharacterized protein</fullName>
    </submittedName>
</protein>